<dbReference type="GO" id="GO:0005654">
    <property type="term" value="C:nucleoplasm"/>
    <property type="evidence" value="ECO:0007669"/>
    <property type="project" value="TreeGrafter"/>
</dbReference>
<dbReference type="EMBL" id="BFAA01000165">
    <property type="protein sequence ID" value="GCB68004.1"/>
    <property type="molecule type" value="Genomic_DNA"/>
</dbReference>
<dbReference type="PANTHER" id="PTHR34031">
    <property type="entry name" value="CENTROSOMAL PROTEIN OF 162 KDA"/>
    <property type="match status" value="1"/>
</dbReference>
<feature type="region of interest" description="Disordered" evidence="10">
    <location>
        <begin position="271"/>
        <end position="302"/>
    </location>
</feature>
<evidence type="ECO:0000256" key="2">
    <source>
        <dbReference type="ARBA" id="ARBA00009485"/>
    </source>
</evidence>
<dbReference type="STRING" id="75743.A0A401P4E2"/>
<feature type="region of interest" description="Disordered" evidence="10">
    <location>
        <begin position="86"/>
        <end position="132"/>
    </location>
</feature>
<comment type="subcellular location">
    <subcellularLocation>
        <location evidence="1">Cytoplasm</location>
        <location evidence="1">Cytoskeleton</location>
        <location evidence="1">Microtubule organizing center</location>
        <location evidence="1">Centrosome</location>
        <location evidence="1">Centriole</location>
    </subcellularLocation>
</comment>
<keyword evidence="6" id="KW-0970">Cilium biogenesis/degradation</keyword>
<keyword evidence="12" id="KW-1185">Reference proteome</keyword>
<feature type="coiled-coil region" evidence="9">
    <location>
        <begin position="821"/>
        <end position="964"/>
    </location>
</feature>
<feature type="compositionally biased region" description="Polar residues" evidence="10">
    <location>
        <begin position="32"/>
        <end position="43"/>
    </location>
</feature>
<evidence type="ECO:0000256" key="1">
    <source>
        <dbReference type="ARBA" id="ARBA00004114"/>
    </source>
</evidence>
<keyword evidence="4" id="KW-0963">Cytoplasm</keyword>
<evidence type="ECO:0000313" key="11">
    <source>
        <dbReference type="EMBL" id="GCB68004.1"/>
    </source>
</evidence>
<accession>A0A401P4E2</accession>
<feature type="coiled-coil region" evidence="9">
    <location>
        <begin position="730"/>
        <end position="771"/>
    </location>
</feature>
<feature type="region of interest" description="Disordered" evidence="10">
    <location>
        <begin position="1170"/>
        <end position="1191"/>
    </location>
</feature>
<feature type="compositionally biased region" description="Polar residues" evidence="10">
    <location>
        <begin position="168"/>
        <end position="178"/>
    </location>
</feature>
<evidence type="ECO:0000313" key="12">
    <source>
        <dbReference type="Proteomes" id="UP000288216"/>
    </source>
</evidence>
<feature type="region of interest" description="Disordered" evidence="10">
    <location>
        <begin position="161"/>
        <end position="210"/>
    </location>
</feature>
<dbReference type="GO" id="GO:0060271">
    <property type="term" value="P:cilium assembly"/>
    <property type="evidence" value="ECO:0007669"/>
    <property type="project" value="TreeGrafter"/>
</dbReference>
<evidence type="ECO:0000256" key="8">
    <source>
        <dbReference type="ARBA" id="ARBA00023212"/>
    </source>
</evidence>
<feature type="coiled-coil region" evidence="9">
    <location>
        <begin position="1065"/>
        <end position="1096"/>
    </location>
</feature>
<dbReference type="GO" id="GO:0034451">
    <property type="term" value="C:centriolar satellite"/>
    <property type="evidence" value="ECO:0007669"/>
    <property type="project" value="TreeGrafter"/>
</dbReference>
<feature type="region of interest" description="Disordered" evidence="10">
    <location>
        <begin position="22"/>
        <end position="60"/>
    </location>
</feature>
<dbReference type="OrthoDB" id="2157184at2759"/>
<dbReference type="InterPro" id="IPR038774">
    <property type="entry name" value="CEP162-like"/>
</dbReference>
<feature type="compositionally biased region" description="Acidic residues" evidence="10">
    <location>
        <begin position="187"/>
        <end position="196"/>
    </location>
</feature>
<evidence type="ECO:0000256" key="7">
    <source>
        <dbReference type="ARBA" id="ARBA00023054"/>
    </source>
</evidence>
<feature type="compositionally biased region" description="Basic and acidic residues" evidence="10">
    <location>
        <begin position="102"/>
        <end position="112"/>
    </location>
</feature>
<dbReference type="PANTHER" id="PTHR34031:SF1">
    <property type="entry name" value="CENTROSOMAL PROTEIN OF 162 KDA"/>
    <property type="match status" value="1"/>
</dbReference>
<dbReference type="GO" id="GO:0005879">
    <property type="term" value="C:axonemal microtubule"/>
    <property type="evidence" value="ECO:0007669"/>
    <property type="project" value="TreeGrafter"/>
</dbReference>
<keyword evidence="8" id="KW-0206">Cytoskeleton</keyword>
<sequence>MSHKLTKEEIEEQFEQFLKESVSDESVDLVNSPKSGGPSSLGQHPQKEIKRDAKPWWINDDDSDEEHVLGTNRSFLKSQRFSHSIAEIEEEKEEKMIQGSERMSESISRDSLEPNDSIMASGPRQSTPGVGLDTLEEEEEKEKFFANLEKGASSTIDYSRLNKELESTDSTPLTTLNRNEGRLQVLECEEAKEEDESRPKSVAASRHYSDDFDDYSDSKFGGEGFGSDHDNIAKTECIPKNMETETETNKQEEEHGMLAKVVLLDSLDSTSDTQKLVHSGDDGSVRKQATDEKHDQQEQASQMYTTSISYGKTNSDIEALHQAYCNINQSLEGTDIGQSTLNGKSTNFVQDLQSPVKDSTRNISTAESDLLTVEELMKPIQGEALLRRYDLVSINAQQDREAAEIFSKLMAKDFNNDVPSESQLDSNHLSGRQNTYKELSERSFKENKNHLGRICDGHVEALINEVQYDSATKHSLTASASQTVLCHDAQISAETKSTKLKNKKPFAGSCASFHSSGYGKVSPLRKESLGAGERQTRLSRPKQTTPIKGVKARSPSECTKGKLKGQLLATRTIRSTKHKPAENGLGSQLFTSSQSFTSHHQHQVNSKPDHALLFGGHVQDQLVTRADDEMSKASGQNSPEPNNITRELYLLQKLEEAHDKWNTEHSLVEKLNEKLALKENELVCKDEELKKVPQLKEEIYKLQTKLCTLETSRKKLIFGGRLDAVTEDKLKLIEKEVEEQETLIQGYHQENERLYTQVKELQALNKRNEEKMFTETQHLMVEMRRLKEQSNKNNMKQASVNDVQVAVQNENQTITDLLSQLRVTQKEATKQTEEIKNLKQEKQALMVDLEKMKKECSMAKVQLSYTSGDKEFEMKIMEEQHKQEIQRLNKRLQWYAENQEMLDKDAARLKAANIEIEKLKEQVEKLAAYSREKHSPPEKRAKGRALEAKRIQDLERQVKEMEEIIRRRYPNSLPALIYAAASVSGAECETASKLHSRTLLEKRIKKLETDLEGKDEEAKKSLRVMEQQFQKIKIQYEQRVSELEQLLVDNLTQEKEKIDDPDPEMKILEEEIFKLKEAHKSKENRLRSDIEKLKTLLFQTELKLMEREESSLRVADQHMQHTYQQAKIEKLNLELAAKNREIQELSKTLEHLQKERRVLLNNKTLADKYSQLKPTKKSKRDESTESFPATLDEKVYQPNDFSGSHISEVLKENNMLKNNIERYCLEIDQQRAKLAQFENEARRAQEGVAEHVAALKAVHQQEVEQILTQHALEHSSSKVAELTNKISTQEVMVKHLREQVNELQKDREALSFAKLREETLQTQITKVLEELREAKENHSPEMRHFLALERKIQKMELKYAQREQEFQQLIQQARHSADAEQIQEVEKWKKLAQFKNHELENFRTELDSILDVLRELQRQGVVIPAPSSSRQNISSFTRQL</sequence>
<comment type="similarity">
    <text evidence="2">Belongs to the CEP162 family.</text>
</comment>
<gene>
    <name evidence="11" type="ORF">scyTo_0000802</name>
</gene>
<name>A0A401P4E2_SCYTO</name>
<evidence type="ECO:0000256" key="4">
    <source>
        <dbReference type="ARBA" id="ARBA00022490"/>
    </source>
</evidence>
<dbReference type="GO" id="GO:0005814">
    <property type="term" value="C:centriole"/>
    <property type="evidence" value="ECO:0007669"/>
    <property type="project" value="UniProtKB-SubCell"/>
</dbReference>
<comment type="caution">
    <text evidence="11">The sequence shown here is derived from an EMBL/GenBank/DDBJ whole genome shotgun (WGS) entry which is preliminary data.</text>
</comment>
<evidence type="ECO:0000256" key="9">
    <source>
        <dbReference type="SAM" id="Coils"/>
    </source>
</evidence>
<feature type="compositionally biased region" description="Basic and acidic residues" evidence="10">
    <location>
        <begin position="278"/>
        <end position="297"/>
    </location>
</feature>
<protein>
    <recommendedName>
        <fullName evidence="3">Centrosomal protein of 162 kDa</fullName>
    </recommendedName>
</protein>
<evidence type="ECO:0000256" key="6">
    <source>
        <dbReference type="ARBA" id="ARBA00022794"/>
    </source>
</evidence>
<evidence type="ECO:0000256" key="5">
    <source>
        <dbReference type="ARBA" id="ARBA00022701"/>
    </source>
</evidence>
<dbReference type="Proteomes" id="UP000288216">
    <property type="component" value="Unassembled WGS sequence"/>
</dbReference>
<dbReference type="OMA" id="PDMTDNE"/>
<reference evidence="11 12" key="1">
    <citation type="journal article" date="2018" name="Nat. Ecol. Evol.">
        <title>Shark genomes provide insights into elasmobranch evolution and the origin of vertebrates.</title>
        <authorList>
            <person name="Hara Y"/>
            <person name="Yamaguchi K"/>
            <person name="Onimaru K"/>
            <person name="Kadota M"/>
            <person name="Koyanagi M"/>
            <person name="Keeley SD"/>
            <person name="Tatsumi K"/>
            <person name="Tanaka K"/>
            <person name="Motone F"/>
            <person name="Kageyama Y"/>
            <person name="Nozu R"/>
            <person name="Adachi N"/>
            <person name="Nishimura O"/>
            <person name="Nakagawa R"/>
            <person name="Tanegashima C"/>
            <person name="Kiyatake I"/>
            <person name="Matsumoto R"/>
            <person name="Murakumo K"/>
            <person name="Nishida K"/>
            <person name="Terakita A"/>
            <person name="Kuratani S"/>
            <person name="Sato K"/>
            <person name="Hyodo S Kuraku.S."/>
        </authorList>
    </citation>
    <scope>NUCLEOTIDE SEQUENCE [LARGE SCALE GENOMIC DNA]</scope>
</reference>
<keyword evidence="5" id="KW-0493">Microtubule</keyword>
<feature type="compositionally biased region" description="Basic and acidic residues" evidence="10">
    <location>
        <begin position="45"/>
        <end position="54"/>
    </location>
</feature>
<proteinExistence type="inferred from homology"/>
<feature type="coiled-coil region" evidence="9">
    <location>
        <begin position="1128"/>
        <end position="1162"/>
    </location>
</feature>
<feature type="region of interest" description="Disordered" evidence="10">
    <location>
        <begin position="521"/>
        <end position="558"/>
    </location>
</feature>
<feature type="coiled-coil region" evidence="9">
    <location>
        <begin position="1206"/>
        <end position="1254"/>
    </location>
</feature>
<feature type="coiled-coil region" evidence="9">
    <location>
        <begin position="1279"/>
        <end position="1372"/>
    </location>
</feature>
<evidence type="ECO:0000256" key="3">
    <source>
        <dbReference type="ARBA" id="ARBA00021406"/>
    </source>
</evidence>
<organism evidence="11 12">
    <name type="scientific">Scyliorhinus torazame</name>
    <name type="common">Cloudy catshark</name>
    <name type="synonym">Catulus torazame</name>
    <dbReference type="NCBI Taxonomy" id="75743"/>
    <lineage>
        <taxon>Eukaryota</taxon>
        <taxon>Metazoa</taxon>
        <taxon>Chordata</taxon>
        <taxon>Craniata</taxon>
        <taxon>Vertebrata</taxon>
        <taxon>Chondrichthyes</taxon>
        <taxon>Elasmobranchii</taxon>
        <taxon>Galeomorphii</taxon>
        <taxon>Galeoidea</taxon>
        <taxon>Carcharhiniformes</taxon>
        <taxon>Scyliorhinidae</taxon>
        <taxon>Scyliorhinus</taxon>
    </lineage>
</organism>
<evidence type="ECO:0000256" key="10">
    <source>
        <dbReference type="SAM" id="MobiDB-lite"/>
    </source>
</evidence>
<keyword evidence="7 9" id="KW-0175">Coiled coil</keyword>